<dbReference type="AlphaFoldDB" id="A0A0F9WCD3"/>
<feature type="region of interest" description="Disordered" evidence="1">
    <location>
        <begin position="116"/>
        <end position="139"/>
    </location>
</feature>
<name>A0A0F9WCD3_9ZZZZ</name>
<sequence length="139" mass="15775">MKRNREPETGNRRKKGRIEMAEGMKYPKEDIPCEIKFRVGDKTVKISDALAQLTITPYFGFWGVDEIWKMHFGGGGKVDIAAVRTLESYPTKELAQAYIEGFLAGRVKRKRLIDRQPEVTVKPREEEGGTANVSDSDIE</sequence>
<organism evidence="2">
    <name type="scientific">marine sediment metagenome</name>
    <dbReference type="NCBI Taxonomy" id="412755"/>
    <lineage>
        <taxon>unclassified sequences</taxon>
        <taxon>metagenomes</taxon>
        <taxon>ecological metagenomes</taxon>
    </lineage>
</organism>
<evidence type="ECO:0000256" key="1">
    <source>
        <dbReference type="SAM" id="MobiDB-lite"/>
    </source>
</evidence>
<gene>
    <name evidence="2" type="ORF">LCGC14_0377140</name>
</gene>
<accession>A0A0F9WCD3</accession>
<feature type="compositionally biased region" description="Basic and acidic residues" evidence="1">
    <location>
        <begin position="116"/>
        <end position="127"/>
    </location>
</feature>
<reference evidence="2" key="1">
    <citation type="journal article" date="2015" name="Nature">
        <title>Complex archaea that bridge the gap between prokaryotes and eukaryotes.</title>
        <authorList>
            <person name="Spang A."/>
            <person name="Saw J.H."/>
            <person name="Jorgensen S.L."/>
            <person name="Zaremba-Niedzwiedzka K."/>
            <person name="Martijn J."/>
            <person name="Lind A.E."/>
            <person name="van Eijk R."/>
            <person name="Schleper C."/>
            <person name="Guy L."/>
            <person name="Ettema T.J."/>
        </authorList>
    </citation>
    <scope>NUCLEOTIDE SEQUENCE</scope>
</reference>
<evidence type="ECO:0000313" key="2">
    <source>
        <dbReference type="EMBL" id="KKN75838.1"/>
    </source>
</evidence>
<protein>
    <submittedName>
        <fullName evidence="2">Uncharacterized protein</fullName>
    </submittedName>
</protein>
<comment type="caution">
    <text evidence="2">The sequence shown here is derived from an EMBL/GenBank/DDBJ whole genome shotgun (WGS) entry which is preliminary data.</text>
</comment>
<proteinExistence type="predicted"/>
<dbReference type="EMBL" id="LAZR01000303">
    <property type="protein sequence ID" value="KKN75838.1"/>
    <property type="molecule type" value="Genomic_DNA"/>
</dbReference>